<protein>
    <recommendedName>
        <fullName evidence="5">Phospholipase/lecithinase/hemolysin</fullName>
    </recommendedName>
</protein>
<dbReference type="Gene3D" id="3.40.50.1110">
    <property type="entry name" value="SGNH hydrolase"/>
    <property type="match status" value="1"/>
</dbReference>
<comment type="similarity">
    <text evidence="1">Belongs to the 'GDSL' lipolytic enzyme family.</text>
</comment>
<gene>
    <name evidence="3" type="ORF">WJX84_010332</name>
</gene>
<dbReference type="Proteomes" id="UP001485043">
    <property type="component" value="Unassembled WGS sequence"/>
</dbReference>
<dbReference type="InterPro" id="IPR051058">
    <property type="entry name" value="GDSL_Est/Lipase"/>
</dbReference>
<dbReference type="InterPro" id="IPR036514">
    <property type="entry name" value="SGNH_hydro_sf"/>
</dbReference>
<accession>A0AAW1STJ6</accession>
<dbReference type="GO" id="GO:0016788">
    <property type="term" value="F:hydrolase activity, acting on ester bonds"/>
    <property type="evidence" value="ECO:0007669"/>
    <property type="project" value="InterPro"/>
</dbReference>
<evidence type="ECO:0000313" key="4">
    <source>
        <dbReference type="Proteomes" id="UP001485043"/>
    </source>
</evidence>
<evidence type="ECO:0008006" key="5">
    <source>
        <dbReference type="Google" id="ProtNLM"/>
    </source>
</evidence>
<proteinExistence type="inferred from homology"/>
<dbReference type="PANTHER" id="PTHR45648:SF22">
    <property type="entry name" value="GDSL LIPASE_ACYLHYDROLASE FAMILY PROTEIN (AFU_ORTHOLOGUE AFUA_4G14700)"/>
    <property type="match status" value="1"/>
</dbReference>
<organism evidence="3 4">
    <name type="scientific">Apatococcus fuscideae</name>
    <dbReference type="NCBI Taxonomy" id="2026836"/>
    <lineage>
        <taxon>Eukaryota</taxon>
        <taxon>Viridiplantae</taxon>
        <taxon>Chlorophyta</taxon>
        <taxon>core chlorophytes</taxon>
        <taxon>Trebouxiophyceae</taxon>
        <taxon>Chlorellales</taxon>
        <taxon>Chlorellaceae</taxon>
        <taxon>Apatococcus</taxon>
    </lineage>
</organism>
<dbReference type="Pfam" id="PF00657">
    <property type="entry name" value="Lipase_GDSL"/>
    <property type="match status" value="1"/>
</dbReference>
<dbReference type="PANTHER" id="PTHR45648">
    <property type="entry name" value="GDSL LIPASE/ACYLHYDROLASE FAMILY PROTEIN (AFU_ORTHOLOGUE AFUA_4G14700)"/>
    <property type="match status" value="1"/>
</dbReference>
<evidence type="ECO:0000313" key="3">
    <source>
        <dbReference type="EMBL" id="KAK9859313.1"/>
    </source>
</evidence>
<dbReference type="AlphaFoldDB" id="A0AAW1STJ6"/>
<reference evidence="3 4" key="1">
    <citation type="journal article" date="2024" name="Nat. Commun.">
        <title>Phylogenomics reveals the evolutionary origins of lichenization in chlorophyte algae.</title>
        <authorList>
            <person name="Puginier C."/>
            <person name="Libourel C."/>
            <person name="Otte J."/>
            <person name="Skaloud P."/>
            <person name="Haon M."/>
            <person name="Grisel S."/>
            <person name="Petersen M."/>
            <person name="Berrin J.G."/>
            <person name="Delaux P.M."/>
            <person name="Dal Grande F."/>
            <person name="Keller J."/>
        </authorList>
    </citation>
    <scope>NUCLEOTIDE SEQUENCE [LARGE SCALE GENOMIC DNA]</scope>
    <source>
        <strain evidence="3 4">SAG 2523</strain>
    </source>
</reference>
<evidence type="ECO:0000256" key="2">
    <source>
        <dbReference type="ARBA" id="ARBA00022801"/>
    </source>
</evidence>
<dbReference type="CDD" id="cd01846">
    <property type="entry name" value="fatty_acyltransferase_like"/>
    <property type="match status" value="1"/>
</dbReference>
<dbReference type="InterPro" id="IPR001087">
    <property type="entry name" value="GDSL"/>
</dbReference>
<comment type="caution">
    <text evidence="3">The sequence shown here is derived from an EMBL/GenBank/DDBJ whole genome shotgun (WGS) entry which is preliminary data.</text>
</comment>
<keyword evidence="2" id="KW-0378">Hydrolase</keyword>
<dbReference type="EMBL" id="JALJOV010000891">
    <property type="protein sequence ID" value="KAK9859313.1"/>
    <property type="molecule type" value="Genomic_DNA"/>
</dbReference>
<dbReference type="SUPFAM" id="SSF52266">
    <property type="entry name" value="SGNH hydrolase"/>
    <property type="match status" value="1"/>
</dbReference>
<name>A0AAW1STJ6_9CHLO</name>
<sequence>MRIFIRLTETGKLFRLLPTGSNMTSCRAAVLAALLAVTLHSAQAARLIVFGDGLADDGNGARLYAENATNTPNLEYPPAPYYDGRFTNGRVIPEYLAQYLNLTLFDFAIGGATSGATSSFFTIQPNTSDIPANYPTPRNVGVPSVLDQVTNYVNLTRGAISAADYYCLIVGSNDYYDILGGANASVASIVSNIQQSAIALYQGGVRKIVIAEVPPLQLTPFGQAQTAAVMTQLTTLVSQHNAVLSASVRNLSSTYPQGFFGILPTYEIVSSIASNPTRYGYTNASTQCYGTASQPVPAGTGALCAAPATHIFWDRLNPTTNVHQQIAATGARELGYSAGVPAMAPAGQAPVPAPAGLIAG</sequence>
<keyword evidence="4" id="KW-1185">Reference proteome</keyword>
<evidence type="ECO:0000256" key="1">
    <source>
        <dbReference type="ARBA" id="ARBA00008668"/>
    </source>
</evidence>